<organism evidence="1 2">
    <name type="scientific">Mycena pura</name>
    <dbReference type="NCBI Taxonomy" id="153505"/>
    <lineage>
        <taxon>Eukaryota</taxon>
        <taxon>Fungi</taxon>
        <taxon>Dikarya</taxon>
        <taxon>Basidiomycota</taxon>
        <taxon>Agaricomycotina</taxon>
        <taxon>Agaricomycetes</taxon>
        <taxon>Agaricomycetidae</taxon>
        <taxon>Agaricales</taxon>
        <taxon>Marasmiineae</taxon>
        <taxon>Mycenaceae</taxon>
        <taxon>Mycena</taxon>
    </lineage>
</organism>
<name>A0AAD6YIY7_9AGAR</name>
<protein>
    <submittedName>
        <fullName evidence="1">Uncharacterized protein</fullName>
    </submittedName>
</protein>
<dbReference type="EMBL" id="JARJCW010000021">
    <property type="protein sequence ID" value="KAJ7213559.1"/>
    <property type="molecule type" value="Genomic_DNA"/>
</dbReference>
<proteinExistence type="predicted"/>
<evidence type="ECO:0000313" key="1">
    <source>
        <dbReference type="EMBL" id="KAJ7213559.1"/>
    </source>
</evidence>
<evidence type="ECO:0000313" key="2">
    <source>
        <dbReference type="Proteomes" id="UP001219525"/>
    </source>
</evidence>
<dbReference type="AlphaFoldDB" id="A0AAD6YIY7"/>
<comment type="caution">
    <text evidence="1">The sequence shown here is derived from an EMBL/GenBank/DDBJ whole genome shotgun (WGS) entry which is preliminary data.</text>
</comment>
<accession>A0AAD6YIY7</accession>
<keyword evidence="2" id="KW-1185">Reference proteome</keyword>
<dbReference type="Proteomes" id="UP001219525">
    <property type="component" value="Unassembled WGS sequence"/>
</dbReference>
<reference evidence="1" key="1">
    <citation type="submission" date="2023-03" db="EMBL/GenBank/DDBJ databases">
        <title>Massive genome expansion in bonnet fungi (Mycena s.s.) driven by repeated elements and novel gene families across ecological guilds.</title>
        <authorList>
            <consortium name="Lawrence Berkeley National Laboratory"/>
            <person name="Harder C.B."/>
            <person name="Miyauchi S."/>
            <person name="Viragh M."/>
            <person name="Kuo A."/>
            <person name="Thoen E."/>
            <person name="Andreopoulos B."/>
            <person name="Lu D."/>
            <person name="Skrede I."/>
            <person name="Drula E."/>
            <person name="Henrissat B."/>
            <person name="Morin E."/>
            <person name="Kohler A."/>
            <person name="Barry K."/>
            <person name="LaButti K."/>
            <person name="Morin E."/>
            <person name="Salamov A."/>
            <person name="Lipzen A."/>
            <person name="Mereny Z."/>
            <person name="Hegedus B."/>
            <person name="Baldrian P."/>
            <person name="Stursova M."/>
            <person name="Weitz H."/>
            <person name="Taylor A."/>
            <person name="Grigoriev I.V."/>
            <person name="Nagy L.G."/>
            <person name="Martin F."/>
            <person name="Kauserud H."/>
        </authorList>
    </citation>
    <scope>NUCLEOTIDE SEQUENCE</scope>
    <source>
        <strain evidence="1">9144</strain>
    </source>
</reference>
<gene>
    <name evidence="1" type="ORF">GGX14DRAFT_80361</name>
</gene>
<sequence length="316" mass="32486">MVFCGQCGTPGEGRFCSECGAPLADSGAASPMNGQPEVPAYNPYAEASAGGGTTAGGWTQPAPRSNVRGPGVVGAPIATSGTSQGGTAPAAATVSAAASVPAAATSGFIAQPAANALYQPQESPTALFGSQGYRLDAFHIIAREIFVALDRSSHPVGTQMVEASKMRRFRELGGKAIPPYFESHVLPMYYQTIGAQCVGSNVLSWEGWNTYLAHKILAGPDEMFAHVGAALRGLNIQLPWPLVRTDFPAYAYPDAAARELQFQQGIRNLAGAALGGGHGHGYGYGHGAGGSAASHLAVGMARKGLTGLFTNGFLFN</sequence>